<name>A0ABQ9GXU2_9NEOP</name>
<proteinExistence type="predicted"/>
<feature type="region of interest" description="Disordered" evidence="1">
    <location>
        <begin position="173"/>
        <end position="202"/>
    </location>
</feature>
<protein>
    <submittedName>
        <fullName evidence="2">Uncharacterized protein</fullName>
    </submittedName>
</protein>
<reference evidence="2 3" key="1">
    <citation type="submission" date="2023-02" db="EMBL/GenBank/DDBJ databases">
        <title>LHISI_Scaffold_Assembly.</title>
        <authorList>
            <person name="Stuart O.P."/>
            <person name="Cleave R."/>
            <person name="Magrath M.J.L."/>
            <person name="Mikheyev A.S."/>
        </authorList>
    </citation>
    <scope>NUCLEOTIDE SEQUENCE [LARGE SCALE GENOMIC DNA]</scope>
    <source>
        <strain evidence="2">Daus_M_001</strain>
        <tissue evidence="2">Leg muscle</tissue>
    </source>
</reference>
<feature type="compositionally biased region" description="Polar residues" evidence="1">
    <location>
        <begin position="187"/>
        <end position="196"/>
    </location>
</feature>
<feature type="compositionally biased region" description="Basic and acidic residues" evidence="1">
    <location>
        <begin position="325"/>
        <end position="342"/>
    </location>
</feature>
<keyword evidence="3" id="KW-1185">Reference proteome</keyword>
<dbReference type="Proteomes" id="UP001159363">
    <property type="component" value="Chromosome 7"/>
</dbReference>
<organism evidence="2 3">
    <name type="scientific">Dryococelus australis</name>
    <dbReference type="NCBI Taxonomy" id="614101"/>
    <lineage>
        <taxon>Eukaryota</taxon>
        <taxon>Metazoa</taxon>
        <taxon>Ecdysozoa</taxon>
        <taxon>Arthropoda</taxon>
        <taxon>Hexapoda</taxon>
        <taxon>Insecta</taxon>
        <taxon>Pterygota</taxon>
        <taxon>Neoptera</taxon>
        <taxon>Polyneoptera</taxon>
        <taxon>Phasmatodea</taxon>
        <taxon>Verophasmatodea</taxon>
        <taxon>Anareolatae</taxon>
        <taxon>Phasmatidae</taxon>
        <taxon>Eurycanthinae</taxon>
        <taxon>Dryococelus</taxon>
    </lineage>
</organism>
<dbReference type="EMBL" id="JARBHB010000008">
    <property type="protein sequence ID" value="KAJ8876801.1"/>
    <property type="molecule type" value="Genomic_DNA"/>
</dbReference>
<sequence length="774" mass="84007">MGSCSPAVAGLSGAMAAIVAMDTPRKEKGLVRDIETRQSGEGTENTTPWWWGTELSHPPNRYQPSICLTGTSISVLQAHIENLKPGGGGGGGCASAAHSYIPLACSASVFMQPPVCSHRLNTAYCNWAAAPLSSTWRASLPKLRPRHYETLSLRRKQKPIRVIEVNLERRRNEGAGKQDIPEKTRRPNASSATIPTCENPGAAPPGIELGLPSCMTSVSTEIRWEAWQTLSQSAPVSHTLYRLLTDLSLTCDSNPEPPVPQTRVLPIDHVHYPTPGSGARLDANMTSPAAESRSPSSPPSCPLATIQDRRLSLTRAGTRRGVGGAERRELVVDSGGRTRDKGPGQVSVGEDRTSGPDAEIGHGLRPAPPGGPLPLLHSRRVLRPQGAGDTLKKRRASQASRLRPCSGRAHYHTLRVVEPVIDDAIVCGWRSYTTHTITHQIQTTQDLTAYTTNPSFTRPANRLHWPTKCPDAVRQSASGTLLQQSSQQGTFRGHQVSEEGLLARVIAAADLGRPGIGDRVYQKMVLAEWMSGGFPSDRRRAAGEDQRKGRLRLQVASSRVGGWQAGLIAAQSHHSKAPQETCVEGVIFSGVAGRRKRHTRKRSSASWSLAARRTLRLSTLGEARKVEERRRLKRRDGLSQRRRDAVNLGGTRSGGACAVTGGICIAKYLRAKKLSTETPRKLCRYRDLLTRRAPSSCILRASGFDIPIRLTAVVPEAAIALERHCLVLTKSPSRSLTCLTSSAPNVLVVLADLINEGFLPTNSEHCEYLHPHKT</sequence>
<gene>
    <name evidence="2" type="ORF">PR048_021248</name>
</gene>
<evidence type="ECO:0000313" key="3">
    <source>
        <dbReference type="Proteomes" id="UP001159363"/>
    </source>
</evidence>
<comment type="caution">
    <text evidence="2">The sequence shown here is derived from an EMBL/GenBank/DDBJ whole genome shotgun (WGS) entry which is preliminary data.</text>
</comment>
<evidence type="ECO:0000313" key="2">
    <source>
        <dbReference type="EMBL" id="KAJ8876801.1"/>
    </source>
</evidence>
<feature type="region of interest" description="Disordered" evidence="1">
    <location>
        <begin position="276"/>
        <end position="355"/>
    </location>
</feature>
<accession>A0ABQ9GXU2</accession>
<feature type="compositionally biased region" description="Basic and acidic residues" evidence="1">
    <location>
        <begin position="173"/>
        <end position="185"/>
    </location>
</feature>
<evidence type="ECO:0000256" key="1">
    <source>
        <dbReference type="SAM" id="MobiDB-lite"/>
    </source>
</evidence>